<evidence type="ECO:0000256" key="1">
    <source>
        <dbReference type="SAM" id="MobiDB-lite"/>
    </source>
</evidence>
<feature type="region of interest" description="Disordered" evidence="1">
    <location>
        <begin position="202"/>
        <end position="224"/>
    </location>
</feature>
<feature type="region of interest" description="Disordered" evidence="1">
    <location>
        <begin position="485"/>
        <end position="513"/>
    </location>
</feature>
<reference evidence="2 3" key="1">
    <citation type="journal article" date="2015" name="PLoS Pathog.">
        <title>Leptomonas seymouri: Adaptations to the Dixenous Life Cycle Analyzed by Genome Sequencing, Transcriptome Profiling and Co-infection with Leishmania donovani.</title>
        <authorList>
            <person name="Kraeva N."/>
            <person name="Butenko A."/>
            <person name="Hlavacova J."/>
            <person name="Kostygov A."/>
            <person name="Myskova J."/>
            <person name="Grybchuk D."/>
            <person name="Lestinova T."/>
            <person name="Votypka J."/>
            <person name="Volf P."/>
            <person name="Opperdoes F."/>
            <person name="Flegontov P."/>
            <person name="Lukes J."/>
            <person name="Yurchenko V."/>
        </authorList>
    </citation>
    <scope>NUCLEOTIDE SEQUENCE [LARGE SCALE GENOMIC DNA]</scope>
    <source>
        <strain evidence="2 3">ATCC 30220</strain>
    </source>
</reference>
<organism evidence="2 3">
    <name type="scientific">Leptomonas seymouri</name>
    <dbReference type="NCBI Taxonomy" id="5684"/>
    <lineage>
        <taxon>Eukaryota</taxon>
        <taxon>Discoba</taxon>
        <taxon>Euglenozoa</taxon>
        <taxon>Kinetoplastea</taxon>
        <taxon>Metakinetoplastina</taxon>
        <taxon>Trypanosomatida</taxon>
        <taxon>Trypanosomatidae</taxon>
        <taxon>Leishmaniinae</taxon>
        <taxon>Leptomonas</taxon>
    </lineage>
</organism>
<dbReference type="AlphaFoldDB" id="A0A0N1PBW8"/>
<sequence length="527" mass="56902">MATSVVPSTAGKLNATPPPHAVNQKLTCSTAVLTELLRGAGPTIGSRAAAAAATTSPCPLFPTESEDYYCLSCYARCSGLSLLVGPHTRHDYLPFSDAVLYMPAALLRETQEVVRESEESFVKPWRMQDQQRAETLTYLLQLRQSKVSAAAQLMEELQQVDQQLLHLTEAKAVDLSNWRYQQRALRRKMEKLKSGADTLFASLRTDSRAPQSRSTQAAPSWQHSQQVAQKELAHVRSLLTQQLQQLEIDEAAAHQQLETWHRLLNAVPHGNSDEKEALTHTPEALYQPTGQTETFVYASPAPPPAQSTRVSNAIDQPSLHASNAEVVLLQHALHSINDGLRHRLLHAAAASLTSSSASSRLPSSSREGTTFSYSPYTPVVAAGVVTGDTINSSLPPLPDATPLREAKASFAPPLPAPAASSASHEGERLAVEFKSSPPPRQSARVMASSAVDMQVDDGEHLQRARWQSWRAQERAVKESLNAMLQSATASADNGTGTSPSSSPPSSSVEKSCGEYGAMAALRGPLNF</sequence>
<dbReference type="VEuPathDB" id="TriTrypDB:Lsey_0123_0030"/>
<dbReference type="EMBL" id="LJSK01000123">
    <property type="protein sequence ID" value="KPI86593.1"/>
    <property type="molecule type" value="Genomic_DNA"/>
</dbReference>
<accession>A0A0N1PBW8</accession>
<feature type="compositionally biased region" description="Polar residues" evidence="1">
    <location>
        <begin position="485"/>
        <end position="497"/>
    </location>
</feature>
<name>A0A0N1PBW8_LEPSE</name>
<proteinExistence type="predicted"/>
<evidence type="ECO:0000313" key="3">
    <source>
        <dbReference type="Proteomes" id="UP000038009"/>
    </source>
</evidence>
<dbReference type="Proteomes" id="UP000038009">
    <property type="component" value="Unassembled WGS sequence"/>
</dbReference>
<comment type="caution">
    <text evidence="2">The sequence shown here is derived from an EMBL/GenBank/DDBJ whole genome shotgun (WGS) entry which is preliminary data.</text>
</comment>
<evidence type="ECO:0000313" key="2">
    <source>
        <dbReference type="EMBL" id="KPI86593.1"/>
    </source>
</evidence>
<dbReference type="OMA" id="QRLETWH"/>
<protein>
    <submittedName>
        <fullName evidence="2">Uncharacterized protein</fullName>
    </submittedName>
</protein>
<feature type="region of interest" description="Disordered" evidence="1">
    <location>
        <begin position="410"/>
        <end position="441"/>
    </location>
</feature>
<feature type="compositionally biased region" description="Low complexity" evidence="1">
    <location>
        <begin position="352"/>
        <end position="366"/>
    </location>
</feature>
<keyword evidence="3" id="KW-1185">Reference proteome</keyword>
<feature type="compositionally biased region" description="Low complexity" evidence="1">
    <location>
        <begin position="498"/>
        <end position="507"/>
    </location>
</feature>
<gene>
    <name evidence="2" type="ORF">ABL78_4322</name>
</gene>
<feature type="region of interest" description="Disordered" evidence="1">
    <location>
        <begin position="352"/>
        <end position="372"/>
    </location>
</feature>
<feature type="compositionally biased region" description="Polar residues" evidence="1">
    <location>
        <begin position="208"/>
        <end position="224"/>
    </location>
</feature>
<dbReference type="OrthoDB" id="246526at2759"/>